<keyword evidence="4" id="KW-0804">Transcription</keyword>
<reference evidence="6 7" key="1">
    <citation type="submission" date="2017-11" db="EMBL/GenBank/DDBJ databases">
        <title>Bacterial isolate from king chilli rhizosphere.</title>
        <authorList>
            <person name="Takhelmayum P."/>
            <person name="Sarangthem I."/>
        </authorList>
    </citation>
    <scope>NUCLEOTIDE SEQUENCE [LARGE SCALE GENOMIC DNA]</scope>
    <source>
        <strain evidence="7">t26</strain>
    </source>
</reference>
<evidence type="ECO:0000256" key="1">
    <source>
        <dbReference type="ARBA" id="ARBA00009437"/>
    </source>
</evidence>
<evidence type="ECO:0000313" key="6">
    <source>
        <dbReference type="EMBL" id="PJO44710.1"/>
    </source>
</evidence>
<sequence length="316" mass="36374">MEIRQLEYFLVLCNELHFTKAAEKLNITQPTLSHQIKVLENELGIPLFDRLGKKIAITDAGKILHEQCTYIFRAIDNTSNQIIELKELKAGKLVIGTLPGELTNLVSDYLLDYHLEYPDLQICINSSDDLLKQFKDNKIDFAMSYKQEYFDYEDEQLQIIPLFTEELLFVAHSEHPLLAFEKIAFQDVLELPLILFPTIHQCRKVIDSAARKEKLHVKPKIETASVQAIFKLVEQNVGATIISKTLCNQYKTNTICERPIYNPQLNREIVLLYRKDKFINFAAKAFIRLMVEGLEGAGFSIPEKSQQLIQSLIKSQ</sequence>
<comment type="caution">
    <text evidence="6">The sequence shown here is derived from an EMBL/GenBank/DDBJ whole genome shotgun (WGS) entry which is preliminary data.</text>
</comment>
<comment type="similarity">
    <text evidence="1">Belongs to the LysR transcriptional regulatory family.</text>
</comment>
<dbReference type="RefSeq" id="WP_100542342.1">
    <property type="nucleotide sequence ID" value="NZ_CP158849.1"/>
</dbReference>
<evidence type="ECO:0000313" key="7">
    <source>
        <dbReference type="Proteomes" id="UP000232101"/>
    </source>
</evidence>
<dbReference type="InterPro" id="IPR036388">
    <property type="entry name" value="WH-like_DNA-bd_sf"/>
</dbReference>
<dbReference type="PANTHER" id="PTHR30419">
    <property type="entry name" value="HTH-TYPE TRANSCRIPTIONAL REGULATOR YBHD"/>
    <property type="match status" value="1"/>
</dbReference>
<evidence type="ECO:0000259" key="5">
    <source>
        <dbReference type="PROSITE" id="PS50931"/>
    </source>
</evidence>
<keyword evidence="2" id="KW-0805">Transcription regulation</keyword>
<evidence type="ECO:0000256" key="4">
    <source>
        <dbReference type="ARBA" id="ARBA00023163"/>
    </source>
</evidence>
<dbReference type="GO" id="GO:0003700">
    <property type="term" value="F:DNA-binding transcription factor activity"/>
    <property type="evidence" value="ECO:0007669"/>
    <property type="project" value="InterPro"/>
</dbReference>
<proteinExistence type="inferred from homology"/>
<dbReference type="AlphaFoldDB" id="A0A2M9Q9G6"/>
<dbReference type="InterPro" id="IPR005119">
    <property type="entry name" value="LysR_subst-bd"/>
</dbReference>
<dbReference type="PRINTS" id="PR00039">
    <property type="entry name" value="HTHLYSR"/>
</dbReference>
<dbReference type="EMBL" id="PHQY01000324">
    <property type="protein sequence ID" value="PJO44710.1"/>
    <property type="molecule type" value="Genomic_DNA"/>
</dbReference>
<dbReference type="CDD" id="cd05466">
    <property type="entry name" value="PBP2_LTTR_substrate"/>
    <property type="match status" value="1"/>
</dbReference>
<dbReference type="GO" id="GO:0005829">
    <property type="term" value="C:cytosol"/>
    <property type="evidence" value="ECO:0007669"/>
    <property type="project" value="TreeGrafter"/>
</dbReference>
<dbReference type="InterPro" id="IPR050950">
    <property type="entry name" value="HTH-type_LysR_regulators"/>
</dbReference>
<dbReference type="InterPro" id="IPR000847">
    <property type="entry name" value="LysR_HTH_N"/>
</dbReference>
<dbReference type="Proteomes" id="UP000232101">
    <property type="component" value="Unassembled WGS sequence"/>
</dbReference>
<dbReference type="Gene3D" id="1.10.10.10">
    <property type="entry name" value="Winged helix-like DNA-binding domain superfamily/Winged helix DNA-binding domain"/>
    <property type="match status" value="1"/>
</dbReference>
<dbReference type="GO" id="GO:0003677">
    <property type="term" value="F:DNA binding"/>
    <property type="evidence" value="ECO:0007669"/>
    <property type="project" value="UniProtKB-KW"/>
</dbReference>
<keyword evidence="3" id="KW-0238">DNA-binding</keyword>
<dbReference type="Pfam" id="PF03466">
    <property type="entry name" value="LysR_substrate"/>
    <property type="match status" value="1"/>
</dbReference>
<name>A0A2M9Q9G6_9BACI</name>
<dbReference type="SUPFAM" id="SSF53850">
    <property type="entry name" value="Periplasmic binding protein-like II"/>
    <property type="match status" value="1"/>
</dbReference>
<gene>
    <name evidence="6" type="ORF">CWD94_05075</name>
</gene>
<feature type="domain" description="HTH lysR-type" evidence="5">
    <location>
        <begin position="1"/>
        <end position="58"/>
    </location>
</feature>
<protein>
    <submittedName>
        <fullName evidence="6">LysR family transcriptional regulator</fullName>
    </submittedName>
</protein>
<dbReference type="Gene3D" id="3.40.190.290">
    <property type="match status" value="1"/>
</dbReference>
<dbReference type="FunFam" id="1.10.10.10:FF:000001">
    <property type="entry name" value="LysR family transcriptional regulator"/>
    <property type="match status" value="1"/>
</dbReference>
<dbReference type="Pfam" id="PF00126">
    <property type="entry name" value="HTH_1"/>
    <property type="match status" value="1"/>
</dbReference>
<organism evidence="6 7">
    <name type="scientific">Lysinibacillus xylanilyticus</name>
    <dbReference type="NCBI Taxonomy" id="582475"/>
    <lineage>
        <taxon>Bacteria</taxon>
        <taxon>Bacillati</taxon>
        <taxon>Bacillota</taxon>
        <taxon>Bacilli</taxon>
        <taxon>Bacillales</taxon>
        <taxon>Bacillaceae</taxon>
        <taxon>Lysinibacillus</taxon>
    </lineage>
</organism>
<dbReference type="PROSITE" id="PS50931">
    <property type="entry name" value="HTH_LYSR"/>
    <property type="match status" value="1"/>
</dbReference>
<accession>A0A2M9Q9G6</accession>
<evidence type="ECO:0000256" key="3">
    <source>
        <dbReference type="ARBA" id="ARBA00023125"/>
    </source>
</evidence>
<dbReference type="SUPFAM" id="SSF46785">
    <property type="entry name" value="Winged helix' DNA-binding domain"/>
    <property type="match status" value="1"/>
</dbReference>
<dbReference type="InterPro" id="IPR036390">
    <property type="entry name" value="WH_DNA-bd_sf"/>
</dbReference>
<evidence type="ECO:0000256" key="2">
    <source>
        <dbReference type="ARBA" id="ARBA00023015"/>
    </source>
</evidence>